<sequence>MAGFSSQHQQDILQHFPFAVGSLPVWYLGLPLLTRSMTHADYLPLLERIRLRISSWTGRFLSFAGRLQLIKSLLSSLTNFWLSVFRLPKRCLQEIDSLFSTFLWSGPDLNSKKAKISWLDVCKPKHEGGLGLLRLQDTNTVCILKLIWRLVSASNSLWVNWWNTAANGACVLCQGYGETREHLFFSCSYSSSVWSALVQRLLGVRFTISWATLGPMLVDSSTPRLQLFVMRYVFQSIIHSIWRERNARRHGEAPTPSSSLCRFIDKNIRNRLLTLKTTSGYEDGLPLWFQTHPLSTTSRS</sequence>
<evidence type="ECO:0000313" key="2">
    <source>
        <dbReference type="RefSeq" id="XP_010463033.1"/>
    </source>
</evidence>
<protein>
    <submittedName>
        <fullName evidence="2">Uncharacterized protein LOC104743679</fullName>
    </submittedName>
</protein>
<dbReference type="PANTHER" id="PTHR33116:SF76">
    <property type="entry name" value="DUF4283 DOMAIN-CONTAINING PROTEIN"/>
    <property type="match status" value="1"/>
</dbReference>
<organism evidence="1 2">
    <name type="scientific">Camelina sativa</name>
    <name type="common">False flax</name>
    <name type="synonym">Myagrum sativum</name>
    <dbReference type="NCBI Taxonomy" id="90675"/>
    <lineage>
        <taxon>Eukaryota</taxon>
        <taxon>Viridiplantae</taxon>
        <taxon>Streptophyta</taxon>
        <taxon>Embryophyta</taxon>
        <taxon>Tracheophyta</taxon>
        <taxon>Spermatophyta</taxon>
        <taxon>Magnoliopsida</taxon>
        <taxon>eudicotyledons</taxon>
        <taxon>Gunneridae</taxon>
        <taxon>Pentapetalae</taxon>
        <taxon>rosids</taxon>
        <taxon>malvids</taxon>
        <taxon>Brassicales</taxon>
        <taxon>Brassicaceae</taxon>
        <taxon>Camelineae</taxon>
        <taxon>Camelina</taxon>
    </lineage>
</organism>
<name>A0ABM0VYE8_CAMSA</name>
<accession>A0ABM0VYE8</accession>
<reference evidence="2" key="2">
    <citation type="submission" date="2025-08" db="UniProtKB">
        <authorList>
            <consortium name="RefSeq"/>
        </authorList>
    </citation>
    <scope>IDENTIFICATION</scope>
    <source>
        <tissue evidence="2">Leaf</tissue>
    </source>
</reference>
<proteinExistence type="predicted"/>
<reference evidence="1" key="1">
    <citation type="journal article" date="2014" name="Nat. Commun.">
        <title>The emerging biofuel crop Camelina sativa retains a highly undifferentiated hexaploid genome structure.</title>
        <authorList>
            <person name="Kagale S."/>
            <person name="Koh C."/>
            <person name="Nixon J."/>
            <person name="Bollina V."/>
            <person name="Clarke W.E."/>
            <person name="Tuteja R."/>
            <person name="Spillane C."/>
            <person name="Robinson S.J."/>
            <person name="Links M.G."/>
            <person name="Clarke C."/>
            <person name="Higgins E.E."/>
            <person name="Huebert T."/>
            <person name="Sharpe A.G."/>
            <person name="Parkin I.A."/>
        </authorList>
    </citation>
    <scope>NUCLEOTIDE SEQUENCE [LARGE SCALE GENOMIC DNA]</scope>
    <source>
        <strain evidence="1">cv. DH55</strain>
    </source>
</reference>
<dbReference type="RefSeq" id="XP_010463033.1">
    <property type="nucleotide sequence ID" value="XM_010464731.1"/>
</dbReference>
<keyword evidence="1" id="KW-1185">Reference proteome</keyword>
<gene>
    <name evidence="2" type="primary">LOC104743679</name>
</gene>
<evidence type="ECO:0000313" key="1">
    <source>
        <dbReference type="Proteomes" id="UP000694864"/>
    </source>
</evidence>
<dbReference type="GeneID" id="104743679"/>
<dbReference type="PANTHER" id="PTHR33116">
    <property type="entry name" value="REVERSE TRANSCRIPTASE ZINC-BINDING DOMAIN-CONTAINING PROTEIN-RELATED-RELATED"/>
    <property type="match status" value="1"/>
</dbReference>
<dbReference type="Proteomes" id="UP000694864">
    <property type="component" value="Chromosome 14"/>
</dbReference>